<feature type="region of interest" description="Disordered" evidence="1">
    <location>
        <begin position="201"/>
        <end position="228"/>
    </location>
</feature>
<dbReference type="EMBL" id="JAUKUD010000006">
    <property type="protein sequence ID" value="KAK0740755.1"/>
    <property type="molecule type" value="Genomic_DNA"/>
</dbReference>
<proteinExistence type="predicted"/>
<evidence type="ECO:0000256" key="1">
    <source>
        <dbReference type="SAM" id="MobiDB-lite"/>
    </source>
</evidence>
<keyword evidence="3" id="KW-1185">Reference proteome</keyword>
<sequence length="295" mass="33483">MACEEPDATIALNSPQRTVHPLSPSLPIATSMDTDSNTPQANPHPQEHSALMLPSSPRLQRGDPNSISRPLLPNRPISTPHRWPNHTTVPGHKTPTPSTRTRTRRRRKPDEEELTSPLRSDPGPGHRRSPPPPFPTWTWTQEPKPQAIRTTRTKRNPARRAEPVSGLLLKEGVLTSPQTIASFRRRLRLRHPSCLSLPLPYVHRSQTDRAEREREPTTPPPPSPSKQATVTLVKHLPEREARWRMNVWAHPCVPAAYMVVLCVWRVCAYVNYCKWMGRGDAGPSFPLGRRHRRWG</sequence>
<evidence type="ECO:0000313" key="2">
    <source>
        <dbReference type="EMBL" id="KAK0740755.1"/>
    </source>
</evidence>
<feature type="compositionally biased region" description="Polar residues" evidence="1">
    <location>
        <begin position="31"/>
        <end position="43"/>
    </location>
</feature>
<organism evidence="2 3">
    <name type="scientific">Schizothecium vesticola</name>
    <dbReference type="NCBI Taxonomy" id="314040"/>
    <lineage>
        <taxon>Eukaryota</taxon>
        <taxon>Fungi</taxon>
        <taxon>Dikarya</taxon>
        <taxon>Ascomycota</taxon>
        <taxon>Pezizomycotina</taxon>
        <taxon>Sordariomycetes</taxon>
        <taxon>Sordariomycetidae</taxon>
        <taxon>Sordariales</taxon>
        <taxon>Schizotheciaceae</taxon>
        <taxon>Schizothecium</taxon>
    </lineage>
</organism>
<comment type="caution">
    <text evidence="2">The sequence shown here is derived from an EMBL/GenBank/DDBJ whole genome shotgun (WGS) entry which is preliminary data.</text>
</comment>
<feature type="compositionally biased region" description="Basic and acidic residues" evidence="1">
    <location>
        <begin position="205"/>
        <end position="216"/>
    </location>
</feature>
<reference evidence="2" key="1">
    <citation type="submission" date="2023-06" db="EMBL/GenBank/DDBJ databases">
        <title>Genome-scale phylogeny and comparative genomics of the fungal order Sordariales.</title>
        <authorList>
            <consortium name="Lawrence Berkeley National Laboratory"/>
            <person name="Hensen N."/>
            <person name="Bonometti L."/>
            <person name="Westerberg I."/>
            <person name="Brannstrom I.O."/>
            <person name="Guillou S."/>
            <person name="Cros-Aarteil S."/>
            <person name="Calhoun S."/>
            <person name="Haridas S."/>
            <person name="Kuo A."/>
            <person name="Mondo S."/>
            <person name="Pangilinan J."/>
            <person name="Riley R."/>
            <person name="LaButti K."/>
            <person name="Andreopoulos B."/>
            <person name="Lipzen A."/>
            <person name="Chen C."/>
            <person name="Yanf M."/>
            <person name="Daum C."/>
            <person name="Ng V."/>
            <person name="Clum A."/>
            <person name="Steindorff A."/>
            <person name="Ohm R."/>
            <person name="Martin F."/>
            <person name="Silar P."/>
            <person name="Natvig D."/>
            <person name="Lalanne C."/>
            <person name="Gautier V."/>
            <person name="Ament-velasquez S.L."/>
            <person name="Kruys A."/>
            <person name="Hutchinson M.I."/>
            <person name="Powell A.J."/>
            <person name="Barry K."/>
            <person name="Miller A.N."/>
            <person name="Grigoriev I.V."/>
            <person name="Debuchy R."/>
            <person name="Gladieux P."/>
            <person name="Thoren M.H."/>
            <person name="Johannesson H."/>
        </authorList>
    </citation>
    <scope>NUCLEOTIDE SEQUENCE</scope>
    <source>
        <strain evidence="2">SMH3187-1</strain>
    </source>
</reference>
<gene>
    <name evidence="2" type="ORF">B0T18DRAFT_215557</name>
</gene>
<dbReference type="Proteomes" id="UP001172155">
    <property type="component" value="Unassembled WGS sequence"/>
</dbReference>
<accession>A0AA40EJY9</accession>
<protein>
    <submittedName>
        <fullName evidence="2">Uncharacterized protein</fullName>
    </submittedName>
</protein>
<name>A0AA40EJY9_9PEZI</name>
<feature type="region of interest" description="Disordered" evidence="1">
    <location>
        <begin position="1"/>
        <end position="163"/>
    </location>
</feature>
<dbReference type="AlphaFoldDB" id="A0AA40EJY9"/>
<evidence type="ECO:0000313" key="3">
    <source>
        <dbReference type="Proteomes" id="UP001172155"/>
    </source>
</evidence>